<evidence type="ECO:0000256" key="5">
    <source>
        <dbReference type="ARBA" id="ARBA00023136"/>
    </source>
</evidence>
<feature type="transmembrane region" description="Helical" evidence="7">
    <location>
        <begin position="487"/>
        <end position="512"/>
    </location>
</feature>
<gene>
    <name evidence="9" type="ORF">LNINA_LOCUS6620</name>
</gene>
<proteinExistence type="predicted"/>
<feature type="transmembrane region" description="Helical" evidence="7">
    <location>
        <begin position="197"/>
        <end position="221"/>
    </location>
</feature>
<keyword evidence="2" id="KW-0813">Transport</keyword>
<evidence type="ECO:0000313" key="9">
    <source>
        <dbReference type="EMBL" id="CAK1547124.1"/>
    </source>
</evidence>
<evidence type="ECO:0000256" key="6">
    <source>
        <dbReference type="SAM" id="MobiDB-lite"/>
    </source>
</evidence>
<feature type="domain" description="Citrate transporter-like" evidence="8">
    <location>
        <begin position="63"/>
        <end position="479"/>
    </location>
</feature>
<evidence type="ECO:0000313" key="10">
    <source>
        <dbReference type="Proteomes" id="UP001497472"/>
    </source>
</evidence>
<reference evidence="9 10" key="1">
    <citation type="submission" date="2023-11" db="EMBL/GenBank/DDBJ databases">
        <authorList>
            <person name="Okamura Y."/>
        </authorList>
    </citation>
    <scope>NUCLEOTIDE SEQUENCE [LARGE SCALE GENOMIC DNA]</scope>
</reference>
<dbReference type="PANTHER" id="PTHR10283:SF82">
    <property type="entry name" value="SOLUTE CARRIER FAMILY 13 MEMBER 2"/>
    <property type="match status" value="1"/>
</dbReference>
<feature type="transmembrane region" description="Helical" evidence="7">
    <location>
        <begin position="242"/>
        <end position="266"/>
    </location>
</feature>
<keyword evidence="3 7" id="KW-0812">Transmembrane</keyword>
<evidence type="ECO:0000256" key="4">
    <source>
        <dbReference type="ARBA" id="ARBA00022989"/>
    </source>
</evidence>
<keyword evidence="4 7" id="KW-1133">Transmembrane helix</keyword>
<feature type="transmembrane region" description="Helical" evidence="7">
    <location>
        <begin position="56"/>
        <end position="82"/>
    </location>
</feature>
<keyword evidence="5 7" id="KW-0472">Membrane</keyword>
<feature type="transmembrane region" description="Helical" evidence="7">
    <location>
        <begin position="102"/>
        <end position="121"/>
    </location>
</feature>
<dbReference type="PANTHER" id="PTHR10283">
    <property type="entry name" value="SOLUTE CARRIER FAMILY 13 MEMBER"/>
    <property type="match status" value="1"/>
</dbReference>
<dbReference type="Proteomes" id="UP001497472">
    <property type="component" value="Unassembled WGS sequence"/>
</dbReference>
<feature type="transmembrane region" description="Helical" evidence="7">
    <location>
        <begin position="398"/>
        <end position="415"/>
    </location>
</feature>
<accession>A0AAV1JF29</accession>
<keyword evidence="10" id="KW-1185">Reference proteome</keyword>
<evidence type="ECO:0000259" key="8">
    <source>
        <dbReference type="Pfam" id="PF03600"/>
    </source>
</evidence>
<comment type="subcellular location">
    <subcellularLocation>
        <location evidence="1">Membrane</location>
        <topology evidence="1">Multi-pass membrane protein</topology>
    </subcellularLocation>
</comment>
<dbReference type="InterPro" id="IPR004680">
    <property type="entry name" value="Cit_transptr-like_dom"/>
</dbReference>
<feature type="region of interest" description="Disordered" evidence="6">
    <location>
        <begin position="562"/>
        <end position="588"/>
    </location>
</feature>
<feature type="transmembrane region" description="Helical" evidence="7">
    <location>
        <begin position="524"/>
        <end position="551"/>
    </location>
</feature>
<sequence>MGVGPRDPKTPVKGVLPRIKNLLVQHHKGLFGVIVPLVVLPWQPQKGLHDITVMCMWFWMFWFFLLQPVNIPVVGLVPVFLLPMAGVTSSADVCSCYFNENIALFILSGMVLLLLNMSGIDRRIILWLLCSGDNCQFSGKRIVFKSSVAAFVMSMFSNRLIITSTITQYLTPAYVNLQSYTSRYRATEPDYDTMRHIVLNAVQTSSAIGSTAILHSAYTTVAMRAMFSEQDKSLVFPDIYNFLQYSFFAFPTAFLMFILNMCYHMLLINCVIGRPMSASSMTEFRSSLLKQKSNIPKAVSRHEKMSLLFSILYLAALFFRWSRYRGASWSKFRTIPNFDDFPMIHDATVAAIFVLAIHVIPKTCGWAKILQADKKSQCGSLKPDSAVMWWRFVDKNTNYGYIILLGSGIALVRAIKDTKGSSKCYDFFNGIQSIVNTSMKKHIALIAFLAVVAPNIMTGVAGLISLLPLIINIRTEEGTAAWDTHKYSAILAAGMGTSYGFMMPFLYTPAYFCHFTGKVPKKKMILYSIGSVIICGIILWAACCFWAPVIFSPVEKGHDGVTITAGGGGGGGGGEGGGGEGGEPEPEP</sequence>
<dbReference type="AlphaFoldDB" id="A0AAV1JF29"/>
<evidence type="ECO:0000256" key="7">
    <source>
        <dbReference type="SAM" id="Phobius"/>
    </source>
</evidence>
<feature type="transmembrane region" description="Helical" evidence="7">
    <location>
        <begin position="343"/>
        <end position="360"/>
    </location>
</feature>
<name>A0AAV1JF29_9NEOP</name>
<dbReference type="Pfam" id="PF03600">
    <property type="entry name" value="CitMHS"/>
    <property type="match status" value="1"/>
</dbReference>
<protein>
    <recommendedName>
        <fullName evidence="8">Citrate transporter-like domain-containing protein</fullName>
    </recommendedName>
</protein>
<feature type="transmembrane region" description="Helical" evidence="7">
    <location>
        <begin position="443"/>
        <end position="467"/>
    </location>
</feature>
<feature type="compositionally biased region" description="Gly residues" evidence="6">
    <location>
        <begin position="565"/>
        <end position="581"/>
    </location>
</feature>
<organism evidence="9 10">
    <name type="scientific">Leptosia nina</name>
    <dbReference type="NCBI Taxonomy" id="320188"/>
    <lineage>
        <taxon>Eukaryota</taxon>
        <taxon>Metazoa</taxon>
        <taxon>Ecdysozoa</taxon>
        <taxon>Arthropoda</taxon>
        <taxon>Hexapoda</taxon>
        <taxon>Insecta</taxon>
        <taxon>Pterygota</taxon>
        <taxon>Neoptera</taxon>
        <taxon>Endopterygota</taxon>
        <taxon>Lepidoptera</taxon>
        <taxon>Glossata</taxon>
        <taxon>Ditrysia</taxon>
        <taxon>Papilionoidea</taxon>
        <taxon>Pieridae</taxon>
        <taxon>Pierinae</taxon>
        <taxon>Leptosia</taxon>
    </lineage>
</organism>
<evidence type="ECO:0000256" key="3">
    <source>
        <dbReference type="ARBA" id="ARBA00022692"/>
    </source>
</evidence>
<evidence type="ECO:0000256" key="1">
    <source>
        <dbReference type="ARBA" id="ARBA00004141"/>
    </source>
</evidence>
<dbReference type="GO" id="GO:0015141">
    <property type="term" value="F:succinate transmembrane transporter activity"/>
    <property type="evidence" value="ECO:0007669"/>
    <property type="project" value="TreeGrafter"/>
</dbReference>
<dbReference type="GO" id="GO:0015137">
    <property type="term" value="F:citrate transmembrane transporter activity"/>
    <property type="evidence" value="ECO:0007669"/>
    <property type="project" value="TreeGrafter"/>
</dbReference>
<feature type="transmembrane region" description="Helical" evidence="7">
    <location>
        <begin position="305"/>
        <end position="322"/>
    </location>
</feature>
<dbReference type="GO" id="GO:0005886">
    <property type="term" value="C:plasma membrane"/>
    <property type="evidence" value="ECO:0007669"/>
    <property type="project" value="TreeGrafter"/>
</dbReference>
<evidence type="ECO:0000256" key="2">
    <source>
        <dbReference type="ARBA" id="ARBA00022448"/>
    </source>
</evidence>
<dbReference type="EMBL" id="CAVLEF010000009">
    <property type="protein sequence ID" value="CAK1547124.1"/>
    <property type="molecule type" value="Genomic_DNA"/>
</dbReference>
<comment type="caution">
    <text evidence="9">The sequence shown here is derived from an EMBL/GenBank/DDBJ whole genome shotgun (WGS) entry which is preliminary data.</text>
</comment>